<keyword evidence="4" id="KW-0059">Arsenical resistance</keyword>
<dbReference type="EC" id="7.3.2.7" evidence="3 4"/>
<evidence type="ECO:0000313" key="7">
    <source>
        <dbReference type="Proteomes" id="UP001528672"/>
    </source>
</evidence>
<feature type="domain" description="AAA+ ATPase" evidence="5">
    <location>
        <begin position="14"/>
        <end position="231"/>
    </location>
</feature>
<accession>A0ABT5MBV3</accession>
<keyword evidence="4" id="KW-1278">Translocase</keyword>
<protein>
    <recommendedName>
        <fullName evidence="3 4">Arsenical pump-driving ATPase</fullName>
        <ecNumber evidence="3 4">7.3.2.7</ecNumber>
    </recommendedName>
</protein>
<evidence type="ECO:0000256" key="3">
    <source>
        <dbReference type="NCBIfam" id="TIGR04291"/>
    </source>
</evidence>
<dbReference type="PIRSF" id="PIRSF001327">
    <property type="entry name" value="Arsenical_pump-driving_ATPase"/>
    <property type="match status" value="1"/>
</dbReference>
<dbReference type="Pfam" id="PF02374">
    <property type="entry name" value="ArsA_ATPase"/>
    <property type="match status" value="2"/>
</dbReference>
<dbReference type="SMART" id="SM00382">
    <property type="entry name" value="AAA"/>
    <property type="match status" value="2"/>
</dbReference>
<dbReference type="RefSeq" id="WP_273925688.1">
    <property type="nucleotide sequence ID" value="NZ_JAQSIO010000002.1"/>
</dbReference>
<evidence type="ECO:0000313" key="6">
    <source>
        <dbReference type="EMBL" id="MDD0814053.1"/>
    </source>
</evidence>
<comment type="similarity">
    <text evidence="1 4">Belongs to the arsA ATPase family.</text>
</comment>
<organism evidence="6 7">
    <name type="scientific">Curvibacter microcysteis</name>
    <dbReference type="NCBI Taxonomy" id="3026419"/>
    <lineage>
        <taxon>Bacteria</taxon>
        <taxon>Pseudomonadati</taxon>
        <taxon>Pseudomonadota</taxon>
        <taxon>Betaproteobacteria</taxon>
        <taxon>Burkholderiales</taxon>
        <taxon>Comamonadaceae</taxon>
        <taxon>Curvibacter</taxon>
    </lineage>
</organism>
<proteinExistence type="inferred from homology"/>
<gene>
    <name evidence="6" type="primary">arsA</name>
    <name evidence="6" type="ORF">PSQ39_05350</name>
</gene>
<dbReference type="InterPro" id="IPR027541">
    <property type="entry name" value="Ars_ATPase"/>
</dbReference>
<keyword evidence="7" id="KW-1185">Reference proteome</keyword>
<dbReference type="PANTHER" id="PTHR10803">
    <property type="entry name" value="ARSENICAL PUMP-DRIVING ATPASE ARSENITE-TRANSLOCATING ATPASE"/>
    <property type="match status" value="1"/>
</dbReference>
<dbReference type="SUPFAM" id="SSF52540">
    <property type="entry name" value="P-loop containing nucleoside triphosphate hydrolases"/>
    <property type="match status" value="2"/>
</dbReference>
<dbReference type="CDD" id="cd02035">
    <property type="entry name" value="ArsA"/>
    <property type="match status" value="2"/>
</dbReference>
<dbReference type="Gene3D" id="3.40.50.300">
    <property type="entry name" value="P-loop containing nucleotide triphosphate hydrolases"/>
    <property type="match status" value="2"/>
</dbReference>
<keyword evidence="4" id="KW-0547">Nucleotide-binding</keyword>
<name>A0ABT5MBV3_9BURK</name>
<dbReference type="InterPro" id="IPR003593">
    <property type="entry name" value="AAA+_ATPase"/>
</dbReference>
<dbReference type="InterPro" id="IPR025723">
    <property type="entry name" value="ArsA/GET3_ATPase-like"/>
</dbReference>
<evidence type="ECO:0000259" key="5">
    <source>
        <dbReference type="SMART" id="SM00382"/>
    </source>
</evidence>
<dbReference type="NCBIfam" id="TIGR00345">
    <property type="entry name" value="GET3_arsA_TRC40"/>
    <property type="match status" value="1"/>
</dbReference>
<comment type="catalytic activity">
    <reaction evidence="2 4">
        <text>arsenite(in) + ATP + H2O = arsenite(out) + ADP + phosphate + H(+)</text>
        <dbReference type="Rhea" id="RHEA:11348"/>
        <dbReference type="ChEBI" id="CHEBI:15377"/>
        <dbReference type="ChEBI" id="CHEBI:15378"/>
        <dbReference type="ChEBI" id="CHEBI:29242"/>
        <dbReference type="ChEBI" id="CHEBI:30616"/>
        <dbReference type="ChEBI" id="CHEBI:43474"/>
        <dbReference type="ChEBI" id="CHEBI:456216"/>
        <dbReference type="EC" id="7.3.2.7"/>
    </reaction>
</comment>
<dbReference type="InterPro" id="IPR016300">
    <property type="entry name" value="ATPase_ArsA/GET3"/>
</dbReference>
<dbReference type="InterPro" id="IPR027417">
    <property type="entry name" value="P-loop_NTPase"/>
</dbReference>
<dbReference type="PANTHER" id="PTHR10803:SF3">
    <property type="entry name" value="ATPASE GET3"/>
    <property type="match status" value="1"/>
</dbReference>
<dbReference type="EMBL" id="JAQSIO010000002">
    <property type="protein sequence ID" value="MDD0814053.1"/>
    <property type="molecule type" value="Genomic_DNA"/>
</dbReference>
<sequence length="593" mass="62177">MNPTRTCLPWLDQASPYLFFTGKGGVGKTSVSTAVALALADAGRRVLLVSTDAASNLDEMLGITLSNQPVSVPGAPGLSVLNIDPQVAAQSYRERVIAQMGPLASAQALATVREQLSGACTTEIATFDEFAQLLSPLSLAYDQVVFDTAPTGHTLRLLSLPKAWSGFLAGNDRGASCLGPHSGLKMQEALFNRALAALNDPALTTLVLVARPEAGALNEAARSALELRALGLQQQRLVVNAVFHATDPQDPVARAWQARGAQALAAMPAALQALPTDLIPLRAVDSVGLPALRQLLSPQPSAVPTPLAPLAPAPTAGRHPLAELVAQLALAEGGLVMVMGKGGVGKTTIAAALALGLVQQGKTVHLSTTDPAAHLAATLQDQVPGLSVGRIDPALETQRYVDKVLAAKSPGLSPDARELLVEDLRSPCTEEVAVFHAFSHVVAQARSQFVVLDTAPTGHSLLLMDATGAYHRQMLHAFEGQAGSVRVVTPLMRLQDPTYTHLVLVTLPEATPVSQAAALQDDLRRAQIEPCAWVINQSLLATGTQDPLLRARLQSEQAQVDRVGQLSRAPVFSVPWRPEPPVGVLGLASLLSA</sequence>
<dbReference type="NCBIfam" id="TIGR04291">
    <property type="entry name" value="arsen_driv_ArsA"/>
    <property type="match status" value="1"/>
</dbReference>
<evidence type="ECO:0000256" key="1">
    <source>
        <dbReference type="ARBA" id="ARBA00011040"/>
    </source>
</evidence>
<evidence type="ECO:0000256" key="4">
    <source>
        <dbReference type="PIRNR" id="PIRNR001327"/>
    </source>
</evidence>
<keyword evidence="4" id="KW-0067">ATP-binding</keyword>
<evidence type="ECO:0000256" key="2">
    <source>
        <dbReference type="ARBA" id="ARBA00052296"/>
    </source>
</evidence>
<feature type="domain" description="AAA+ ATPase" evidence="5">
    <location>
        <begin position="332"/>
        <end position="539"/>
    </location>
</feature>
<reference evidence="6 7" key="1">
    <citation type="submission" date="2023-02" db="EMBL/GenBank/DDBJ databases">
        <title>Bacterial whole genome sequence for Curvibacter sp. HBC28.</title>
        <authorList>
            <person name="Le V."/>
            <person name="Ko S.-R."/>
            <person name="Ahn C.-Y."/>
            <person name="Oh H.-M."/>
        </authorList>
    </citation>
    <scope>NUCLEOTIDE SEQUENCE [LARGE SCALE GENOMIC DNA]</scope>
    <source>
        <strain evidence="6 7">HBC28</strain>
    </source>
</reference>
<comment type="caution">
    <text evidence="6">The sequence shown here is derived from an EMBL/GenBank/DDBJ whole genome shotgun (WGS) entry which is preliminary data.</text>
</comment>
<comment type="function">
    <text evidence="4">Anion-transporting ATPase.</text>
</comment>
<dbReference type="Proteomes" id="UP001528672">
    <property type="component" value="Unassembled WGS sequence"/>
</dbReference>